<accession>A0A132P050</accession>
<feature type="domain" description="Ubiquitin-like" evidence="10">
    <location>
        <begin position="149"/>
        <end position="220"/>
    </location>
</feature>
<dbReference type="SMART" id="SM01117">
    <property type="entry name" value="Cyt-b5"/>
    <property type="match status" value="1"/>
</dbReference>
<organism evidence="12 13">
    <name type="scientific">Giardia duodenalis assemblage B</name>
    <dbReference type="NCBI Taxonomy" id="1394984"/>
    <lineage>
        <taxon>Eukaryota</taxon>
        <taxon>Metamonada</taxon>
        <taxon>Diplomonadida</taxon>
        <taxon>Hexamitidae</taxon>
        <taxon>Giardiinae</taxon>
        <taxon>Giardia</taxon>
    </lineage>
</organism>
<keyword evidence="2" id="KW-0963">Cytoplasm</keyword>
<comment type="subcellular location">
    <subcellularLocation>
        <location evidence="1">Cytoplasm</location>
        <location evidence="1">Cytoskeleton</location>
        <location evidence="1">Cilium axoneme</location>
    </subcellularLocation>
</comment>
<dbReference type="CDD" id="cd17039">
    <property type="entry name" value="Ubl_ubiquitin_like"/>
    <property type="match status" value="1"/>
</dbReference>
<evidence type="ECO:0000256" key="6">
    <source>
        <dbReference type="ARBA" id="ARBA00023212"/>
    </source>
</evidence>
<dbReference type="VEuPathDB" id="GiardiaDB:QR46_0266"/>
<dbReference type="InterPro" id="IPR052320">
    <property type="entry name" value="Cytochrome_b5_domain"/>
</dbReference>
<keyword evidence="6" id="KW-0206">Cytoskeleton</keyword>
<keyword evidence="7" id="KW-0966">Cell projection</keyword>
<dbReference type="Pfam" id="PF00173">
    <property type="entry name" value="Cyt-b5"/>
    <property type="match status" value="1"/>
</dbReference>
<comment type="caution">
    <text evidence="12">The sequence shown here is derived from an EMBL/GenBank/DDBJ whole genome shotgun (WGS) entry which is preliminary data.</text>
</comment>
<dbReference type="GO" id="GO:0046872">
    <property type="term" value="F:metal ion binding"/>
    <property type="evidence" value="ECO:0007669"/>
    <property type="project" value="UniProtKB-KW"/>
</dbReference>
<dbReference type="PANTHER" id="PTHR21281:SF0">
    <property type="entry name" value="CYTOCHROME B5 DOMAIN-CONTAINING PROTEIN 1"/>
    <property type="match status" value="1"/>
</dbReference>
<dbReference type="GO" id="GO:0005930">
    <property type="term" value="C:axoneme"/>
    <property type="evidence" value="ECO:0007669"/>
    <property type="project" value="UniProtKB-SubCell"/>
</dbReference>
<dbReference type="OrthoDB" id="260091at2759"/>
<sequence length="236" mass="27253">MLMWSLAALLAFKHSKNSKNSMNRHVYYTKEDVAQHCTADDCWISHHGRVFNYTSIIKSNPANLVESIVRAAGGDITSWFDPATGDPFIMEDPITGENLYRHPNGLPLLHSCIPYPAMDMPVPPETPWWRDTSYEIGLLSKNSRPLEILNTLTEHRHTITVPEEETLAEIAARYSRFNSVALTGYRWKYLGEDLHMDKTLSENGIKDERDVYLRLNWPQSEWYTPCITLIWKDELI</sequence>
<dbReference type="EMBL" id="JXTI01000004">
    <property type="protein sequence ID" value="KWX15684.1"/>
    <property type="molecule type" value="Genomic_DNA"/>
</dbReference>
<feature type="domain" description="Cytochrome b5 heme-binding" evidence="11">
    <location>
        <begin position="25"/>
        <end position="140"/>
    </location>
</feature>
<dbReference type="InterPro" id="IPR000626">
    <property type="entry name" value="Ubiquitin-like_dom"/>
</dbReference>
<proteinExistence type="predicted"/>
<name>A0A132P050_GIAIN</name>
<keyword evidence="5" id="KW-0408">Iron</keyword>
<evidence type="ECO:0000256" key="2">
    <source>
        <dbReference type="ARBA" id="ARBA00022490"/>
    </source>
</evidence>
<evidence type="ECO:0000256" key="4">
    <source>
        <dbReference type="ARBA" id="ARBA00022723"/>
    </source>
</evidence>
<dbReference type="SUPFAM" id="SSF55856">
    <property type="entry name" value="Cytochrome b5-like heme/steroid binding domain"/>
    <property type="match status" value="1"/>
</dbReference>
<evidence type="ECO:0000256" key="7">
    <source>
        <dbReference type="ARBA" id="ARBA00023273"/>
    </source>
</evidence>
<evidence type="ECO:0000256" key="8">
    <source>
        <dbReference type="ARBA" id="ARBA00040649"/>
    </source>
</evidence>
<gene>
    <name evidence="12" type="ORF">QR46_0266</name>
</gene>
<evidence type="ECO:0000256" key="9">
    <source>
        <dbReference type="ARBA" id="ARBA00046139"/>
    </source>
</evidence>
<evidence type="ECO:0000256" key="3">
    <source>
        <dbReference type="ARBA" id="ARBA00022617"/>
    </source>
</evidence>
<dbReference type="Proteomes" id="UP000070089">
    <property type="component" value="Unassembled WGS sequence"/>
</dbReference>
<dbReference type="InterPro" id="IPR001199">
    <property type="entry name" value="Cyt_B5-like_heme/steroid-bd"/>
</dbReference>
<evidence type="ECO:0000256" key="1">
    <source>
        <dbReference type="ARBA" id="ARBA00004430"/>
    </source>
</evidence>
<protein>
    <recommendedName>
        <fullName evidence="8">Cytochrome b5 domain-containing protein 1</fullName>
    </recommendedName>
</protein>
<evidence type="ECO:0000313" key="12">
    <source>
        <dbReference type="EMBL" id="KWX15684.1"/>
    </source>
</evidence>
<dbReference type="PANTHER" id="PTHR21281">
    <property type="entry name" value="CYTOCHROME B5 DOMAIN-CONTAINING PROTEIN 1"/>
    <property type="match status" value="1"/>
</dbReference>
<evidence type="ECO:0000259" key="10">
    <source>
        <dbReference type="PROSITE" id="PS50053"/>
    </source>
</evidence>
<dbReference type="InterPro" id="IPR029071">
    <property type="entry name" value="Ubiquitin-like_domsf"/>
</dbReference>
<comment type="function">
    <text evidence="9">Radial spoke stalk protein that binds heme under oxidizing conditions. Required for the coordinated beating of multiple cilia maybe by functioning in a redox signaling pathway.</text>
</comment>
<dbReference type="SUPFAM" id="SSF54236">
    <property type="entry name" value="Ubiquitin-like"/>
    <property type="match status" value="1"/>
</dbReference>
<reference evidence="12 13" key="1">
    <citation type="journal article" date="2015" name="Mol. Biochem. Parasitol.">
        <title>Identification of polymorphic genes for use in assemblage B genotyping assays through comparative genomics of multiple assemblage B Giardia duodenalis isolates.</title>
        <authorList>
            <person name="Wielinga C."/>
            <person name="Thompson R.C."/>
            <person name="Monis P."/>
            <person name="Ryan U."/>
        </authorList>
    </citation>
    <scope>NUCLEOTIDE SEQUENCE [LARGE SCALE GENOMIC DNA]</scope>
    <source>
        <strain evidence="12 13">BAH15c1</strain>
    </source>
</reference>
<dbReference type="AlphaFoldDB" id="A0A132P050"/>
<dbReference type="InterPro" id="IPR036400">
    <property type="entry name" value="Cyt_B5-like_heme/steroid_sf"/>
</dbReference>
<dbReference type="Gene3D" id="3.10.120.10">
    <property type="entry name" value="Cytochrome b5-like heme/steroid binding domain"/>
    <property type="match status" value="1"/>
</dbReference>
<evidence type="ECO:0000259" key="11">
    <source>
        <dbReference type="PROSITE" id="PS50255"/>
    </source>
</evidence>
<evidence type="ECO:0000256" key="5">
    <source>
        <dbReference type="ARBA" id="ARBA00023004"/>
    </source>
</evidence>
<dbReference type="PROSITE" id="PS50053">
    <property type="entry name" value="UBIQUITIN_2"/>
    <property type="match status" value="1"/>
</dbReference>
<keyword evidence="4" id="KW-0479">Metal-binding</keyword>
<keyword evidence="3" id="KW-0349">Heme</keyword>
<evidence type="ECO:0000313" key="13">
    <source>
        <dbReference type="Proteomes" id="UP000070089"/>
    </source>
</evidence>
<dbReference type="PROSITE" id="PS50255">
    <property type="entry name" value="CYTOCHROME_B5_2"/>
    <property type="match status" value="1"/>
</dbReference>